<keyword evidence="5" id="KW-0378">Hydrolase</keyword>
<feature type="compositionally biased region" description="Basic and acidic residues" evidence="11">
    <location>
        <begin position="113"/>
        <end position="150"/>
    </location>
</feature>
<keyword evidence="13" id="KW-1185">Reference proteome</keyword>
<sequence>MHSMISSVDVKSEVPVGLEPISPLDLRTDLRMMMPVVDPVVREKQLQQELLLIQQQQQIQKQLLIAEFQKQHENLTRQHQAQLQEHIKLQQELLAIKQQQELLEKEQKLEQQRQEQEVERHRREQQLPPLRGKDRGRERAVASTEVKQKLQEFLLSKSATKDTPTNGKNHSVSRHPKLWAAHHTSLDQSSPPLSGTSPSYKYTLPGAQDAKDDFPLRKTESSVSSSSPGSGPSSPNNGPTGNVTENETSVLPPTPQAEKMVSQQRILIHEDSMNLLSLYTSPSLPNITLGLPAVPAQLNASNSLKEKQKCETQTLRQGVPLPGQYGGGIPASSSHPHVTLEGKPNSSHQALLQHLLLKEQMRQQKLLVAGGVPLHPQSPLATKERISPGIRGTHKLPRHRPLNRTQSAPLPQSTLAQLVIQQQHQQFLEKQKQYQQQIHMNKLLSKSIEQLKQPGGHLEEAEEELQGDQAMQEDRAPSSGNSTRSDSSACVDDTLGQVGAVKVKEEPVDSDEDAQIQEMESGEQAAFMQQVIGKDLAPGFVIKVII</sequence>
<dbReference type="Gene3D" id="6.10.250.1550">
    <property type="match status" value="1"/>
</dbReference>
<dbReference type="PANTHER" id="PTHR45364:SF11">
    <property type="entry name" value="HISTONE DEACETYLASE 9"/>
    <property type="match status" value="1"/>
</dbReference>
<name>A0A2Y9T2C5_PHYMC</name>
<feature type="domain" description="Histone deacetylase glutamine rich N-terminal" evidence="12">
    <location>
        <begin position="37"/>
        <end position="127"/>
    </location>
</feature>
<dbReference type="CDD" id="cd10163">
    <property type="entry name" value="ClassIIa_HDAC9_Gln-rich-N"/>
    <property type="match status" value="1"/>
</dbReference>
<feature type="compositionally biased region" description="Polar residues" evidence="11">
    <location>
        <begin position="186"/>
        <end position="200"/>
    </location>
</feature>
<evidence type="ECO:0000256" key="1">
    <source>
        <dbReference type="ARBA" id="ARBA00004123"/>
    </source>
</evidence>
<keyword evidence="4" id="KW-0678">Repressor</keyword>
<gene>
    <name evidence="14" type="primary">HDAC9</name>
</gene>
<dbReference type="Pfam" id="PF12203">
    <property type="entry name" value="HDAC4_Gln"/>
    <property type="match status" value="1"/>
</dbReference>
<feature type="region of interest" description="Disordered" evidence="11">
    <location>
        <begin position="451"/>
        <end position="515"/>
    </location>
</feature>
<dbReference type="GeneID" id="102991829"/>
<keyword evidence="6" id="KW-0156">Chromatin regulator</keyword>
<feature type="compositionally biased region" description="Polar residues" evidence="11">
    <location>
        <begin position="478"/>
        <end position="488"/>
    </location>
</feature>
<reference evidence="14" key="1">
    <citation type="submission" date="2025-08" db="UniProtKB">
        <authorList>
            <consortium name="RefSeq"/>
        </authorList>
    </citation>
    <scope>IDENTIFICATION</scope>
    <source>
        <tissue evidence="14">Muscle</tissue>
    </source>
</reference>
<evidence type="ECO:0000256" key="2">
    <source>
        <dbReference type="ARBA" id="ARBA00007738"/>
    </source>
</evidence>
<dbReference type="EC" id="3.5.1.98" evidence="3"/>
<dbReference type="CTD" id="9734"/>
<feature type="region of interest" description="Disordered" evidence="11">
    <location>
        <begin position="113"/>
        <end position="262"/>
    </location>
</feature>
<comment type="subcellular location">
    <subcellularLocation>
        <location evidence="1">Nucleus</location>
    </subcellularLocation>
</comment>
<evidence type="ECO:0000313" key="14">
    <source>
        <dbReference type="RefSeq" id="XP_023985116.1"/>
    </source>
</evidence>
<evidence type="ECO:0000313" key="13">
    <source>
        <dbReference type="Proteomes" id="UP000248484"/>
    </source>
</evidence>
<keyword evidence="9" id="KW-0539">Nucleus</keyword>
<evidence type="ECO:0000256" key="10">
    <source>
        <dbReference type="ARBA" id="ARBA00048287"/>
    </source>
</evidence>
<feature type="compositionally biased region" description="Polar residues" evidence="11">
    <location>
        <begin position="157"/>
        <end position="170"/>
    </location>
</feature>
<proteinExistence type="inferred from homology"/>
<keyword evidence="7" id="KW-0805">Transcription regulation</keyword>
<feature type="compositionally biased region" description="Low complexity" evidence="11">
    <location>
        <begin position="221"/>
        <end position="242"/>
    </location>
</feature>
<dbReference type="RefSeq" id="XP_023985116.1">
    <property type="nucleotide sequence ID" value="XM_024129348.3"/>
</dbReference>
<dbReference type="Proteomes" id="UP000248484">
    <property type="component" value="Chromosome 5"/>
</dbReference>
<evidence type="ECO:0000259" key="12">
    <source>
        <dbReference type="Pfam" id="PF12203"/>
    </source>
</evidence>
<accession>A0A2Y9T2C5</accession>
<comment type="similarity">
    <text evidence="2">Belongs to the histone deacetylase family. HD type 2 subfamily.</text>
</comment>
<dbReference type="AlphaFoldDB" id="A0A2Y9T2C5"/>
<evidence type="ECO:0000256" key="8">
    <source>
        <dbReference type="ARBA" id="ARBA00023163"/>
    </source>
</evidence>
<keyword evidence="8" id="KW-0804">Transcription</keyword>
<evidence type="ECO:0000256" key="6">
    <source>
        <dbReference type="ARBA" id="ARBA00022853"/>
    </source>
</evidence>
<organism evidence="13 14">
    <name type="scientific">Physeter macrocephalus</name>
    <name type="common">Sperm whale</name>
    <name type="synonym">Physeter catodon</name>
    <dbReference type="NCBI Taxonomy" id="9755"/>
    <lineage>
        <taxon>Eukaryota</taxon>
        <taxon>Metazoa</taxon>
        <taxon>Chordata</taxon>
        <taxon>Craniata</taxon>
        <taxon>Vertebrata</taxon>
        <taxon>Euteleostomi</taxon>
        <taxon>Mammalia</taxon>
        <taxon>Eutheria</taxon>
        <taxon>Laurasiatheria</taxon>
        <taxon>Artiodactyla</taxon>
        <taxon>Whippomorpha</taxon>
        <taxon>Cetacea</taxon>
        <taxon>Odontoceti</taxon>
        <taxon>Physeteridae</taxon>
        <taxon>Physeter</taxon>
    </lineage>
</organism>
<dbReference type="PANTHER" id="PTHR45364">
    <property type="entry name" value="HISTONE DEACETYLASE 9-RELATED"/>
    <property type="match status" value="1"/>
</dbReference>
<comment type="catalytic activity">
    <reaction evidence="10">
        <text>N(6)-acetyl-L-lysyl-[histone] + H2O = L-lysyl-[histone] + acetate</text>
        <dbReference type="Rhea" id="RHEA:58196"/>
        <dbReference type="Rhea" id="RHEA-COMP:9845"/>
        <dbReference type="Rhea" id="RHEA-COMP:11338"/>
        <dbReference type="ChEBI" id="CHEBI:15377"/>
        <dbReference type="ChEBI" id="CHEBI:29969"/>
        <dbReference type="ChEBI" id="CHEBI:30089"/>
        <dbReference type="ChEBI" id="CHEBI:61930"/>
        <dbReference type="EC" id="3.5.1.98"/>
    </reaction>
</comment>
<dbReference type="GO" id="GO:0005634">
    <property type="term" value="C:nucleus"/>
    <property type="evidence" value="ECO:0007669"/>
    <property type="project" value="UniProtKB-SubCell"/>
</dbReference>
<protein>
    <recommendedName>
        <fullName evidence="3">histone deacetylase</fullName>
        <ecNumber evidence="3">3.5.1.98</ecNumber>
    </recommendedName>
</protein>
<evidence type="ECO:0000256" key="9">
    <source>
        <dbReference type="ARBA" id="ARBA00023242"/>
    </source>
</evidence>
<evidence type="ECO:0000256" key="5">
    <source>
        <dbReference type="ARBA" id="ARBA00022801"/>
    </source>
</evidence>
<evidence type="ECO:0000256" key="11">
    <source>
        <dbReference type="SAM" id="MobiDB-lite"/>
    </source>
</evidence>
<evidence type="ECO:0000256" key="4">
    <source>
        <dbReference type="ARBA" id="ARBA00022491"/>
    </source>
</evidence>
<evidence type="ECO:0000256" key="3">
    <source>
        <dbReference type="ARBA" id="ARBA00012111"/>
    </source>
</evidence>
<dbReference type="GO" id="GO:0141221">
    <property type="term" value="F:histone deacetylase activity, hydrolytic mechanism"/>
    <property type="evidence" value="ECO:0007669"/>
    <property type="project" value="UniProtKB-EC"/>
</dbReference>
<dbReference type="InterPro" id="IPR024643">
    <property type="entry name" value="Hist_deacetylase_Gln_rich_N"/>
</dbReference>
<feature type="compositionally biased region" description="Basic and acidic residues" evidence="11">
    <location>
        <begin position="209"/>
        <end position="220"/>
    </location>
</feature>
<evidence type="ECO:0000256" key="7">
    <source>
        <dbReference type="ARBA" id="ARBA00023015"/>
    </source>
</evidence>